<dbReference type="InterPro" id="IPR034423">
    <property type="entry name" value="RBM19_RRM5"/>
</dbReference>
<evidence type="ECO:0000313" key="10">
    <source>
        <dbReference type="Proteomes" id="UP000285060"/>
    </source>
</evidence>
<feature type="domain" description="RRM" evidence="8">
    <location>
        <begin position="500"/>
        <end position="572"/>
    </location>
</feature>
<feature type="domain" description="RRM" evidence="8">
    <location>
        <begin position="715"/>
        <end position="789"/>
    </location>
</feature>
<dbReference type="EMBL" id="QUSY01000216">
    <property type="protein sequence ID" value="RHY31415.1"/>
    <property type="molecule type" value="Genomic_DNA"/>
</dbReference>
<dbReference type="FunFam" id="3.30.70.330:FF:000738">
    <property type="entry name" value="RNA-binding motif protein 19"/>
    <property type="match status" value="1"/>
</dbReference>
<dbReference type="InterPro" id="IPR036132">
    <property type="entry name" value="Vac_ATP_synth_c_sf"/>
</dbReference>
<evidence type="ECO:0000256" key="6">
    <source>
        <dbReference type="SAM" id="Coils"/>
    </source>
</evidence>
<feature type="compositionally biased region" description="Basic and acidic residues" evidence="7">
    <location>
        <begin position="204"/>
        <end position="215"/>
    </location>
</feature>
<name>A0A3R7AB38_9STRA</name>
<dbReference type="GO" id="GO:0046961">
    <property type="term" value="F:proton-transporting ATPase activity, rotational mechanism"/>
    <property type="evidence" value="ECO:0007669"/>
    <property type="project" value="InterPro"/>
</dbReference>
<feature type="compositionally biased region" description="Acidic residues" evidence="7">
    <location>
        <begin position="256"/>
        <end position="275"/>
    </location>
</feature>
<dbReference type="CDD" id="cd12318">
    <property type="entry name" value="RRM5_RBM19_like"/>
    <property type="match status" value="1"/>
</dbReference>
<gene>
    <name evidence="9" type="ORF">DYB32_003508</name>
</gene>
<feature type="compositionally biased region" description="Acidic residues" evidence="7">
    <location>
        <begin position="216"/>
        <end position="225"/>
    </location>
</feature>
<feature type="domain" description="RRM" evidence="8">
    <location>
        <begin position="312"/>
        <end position="389"/>
    </location>
</feature>
<dbReference type="Pfam" id="PF00076">
    <property type="entry name" value="RRM_1"/>
    <property type="match status" value="5"/>
</dbReference>
<dbReference type="CDD" id="cd12320">
    <property type="entry name" value="RRM6_RBM19_RRM5_MRD1"/>
    <property type="match status" value="1"/>
</dbReference>
<dbReference type="SUPFAM" id="SSF54928">
    <property type="entry name" value="RNA-binding domain, RBD"/>
    <property type="match status" value="4"/>
</dbReference>
<dbReference type="FunFam" id="3.30.70.330:FF:000442">
    <property type="entry name" value="Multiple RNA-binding domain-containing protein 1"/>
    <property type="match status" value="1"/>
</dbReference>
<dbReference type="Gene3D" id="1.20.1460.10">
    <property type="entry name" value="subunit c (vma5p) of the yeast v-atpase, domain 2"/>
    <property type="match status" value="1"/>
</dbReference>
<keyword evidence="5" id="KW-0694">RNA-binding</keyword>
<dbReference type="Gene3D" id="3.30.70.1180">
    <property type="entry name" value="Vacuolar atp synthase subunit c, domain 1"/>
    <property type="match status" value="1"/>
</dbReference>
<keyword evidence="2" id="KW-0813">Transport</keyword>
<dbReference type="PANTHER" id="PTHR10137:SF0">
    <property type="entry name" value="V-TYPE PROTON ATPASE SUBUNIT C"/>
    <property type="match status" value="1"/>
</dbReference>
<dbReference type="PROSITE" id="PS50102">
    <property type="entry name" value="RRM"/>
    <property type="match status" value="5"/>
</dbReference>
<feature type="region of interest" description="Disordered" evidence="7">
    <location>
        <begin position="170"/>
        <end position="309"/>
    </location>
</feature>
<keyword evidence="6" id="KW-0175">Coiled coil</keyword>
<evidence type="ECO:0000256" key="7">
    <source>
        <dbReference type="SAM" id="MobiDB-lite"/>
    </source>
</evidence>
<feature type="domain" description="RRM" evidence="8">
    <location>
        <begin position="24"/>
        <end position="101"/>
    </location>
</feature>
<dbReference type="InterPro" id="IPR012677">
    <property type="entry name" value="Nucleotide-bd_a/b_plait_sf"/>
</dbReference>
<dbReference type="CDD" id="cd14785">
    <property type="entry name" value="V-ATPase_C"/>
    <property type="match status" value="1"/>
</dbReference>
<proteinExistence type="inferred from homology"/>
<protein>
    <recommendedName>
        <fullName evidence="8">RRM domain-containing protein</fullName>
    </recommendedName>
</protein>
<evidence type="ECO:0000256" key="3">
    <source>
        <dbReference type="ARBA" id="ARBA00022781"/>
    </source>
</evidence>
<evidence type="ECO:0000256" key="2">
    <source>
        <dbReference type="ARBA" id="ARBA00022448"/>
    </source>
</evidence>
<keyword evidence="4" id="KW-0406">Ion transport</keyword>
<keyword evidence="10" id="KW-1185">Reference proteome</keyword>
<dbReference type="SUPFAM" id="SSF118203">
    <property type="entry name" value="Vacuolar ATP synthase subunit C"/>
    <property type="match status" value="1"/>
</dbReference>
<comment type="caution">
    <text evidence="9">The sequence shown here is derived from an EMBL/GenBank/DDBJ whole genome shotgun (WGS) entry which is preliminary data.</text>
</comment>
<dbReference type="CDD" id="cd12317">
    <property type="entry name" value="RRM4_RBM19_RRM3_MRD1"/>
    <property type="match status" value="1"/>
</dbReference>
<accession>A0A3R7AB38</accession>
<dbReference type="GO" id="GO:0003723">
    <property type="term" value="F:RNA binding"/>
    <property type="evidence" value="ECO:0007669"/>
    <property type="project" value="UniProtKB-UniRule"/>
</dbReference>
<reference evidence="9 10" key="1">
    <citation type="submission" date="2018-08" db="EMBL/GenBank/DDBJ databases">
        <title>Aphanomyces genome sequencing and annotation.</title>
        <authorList>
            <person name="Minardi D."/>
            <person name="Oidtmann B."/>
            <person name="Van Der Giezen M."/>
            <person name="Studholme D.J."/>
        </authorList>
    </citation>
    <scope>NUCLEOTIDE SEQUENCE [LARGE SCALE GENOMIC DNA]</scope>
    <source>
        <strain evidence="9 10">NJM0002</strain>
    </source>
</reference>
<dbReference type="InterPro" id="IPR004907">
    <property type="entry name" value="ATPase_V1-cplx_csu"/>
</dbReference>
<dbReference type="Gene3D" id="3.30.70.100">
    <property type="match status" value="1"/>
</dbReference>
<dbReference type="Proteomes" id="UP000285060">
    <property type="component" value="Unassembled WGS sequence"/>
</dbReference>
<evidence type="ECO:0000259" key="8">
    <source>
        <dbReference type="PROSITE" id="PS50102"/>
    </source>
</evidence>
<dbReference type="AlphaFoldDB" id="A0A3R7AB38"/>
<dbReference type="GO" id="GO:0000221">
    <property type="term" value="C:vacuolar proton-transporting V-type ATPase, V1 domain"/>
    <property type="evidence" value="ECO:0007669"/>
    <property type="project" value="TreeGrafter"/>
</dbReference>
<comment type="similarity">
    <text evidence="1">Belongs to the V-ATPase C subunit family.</text>
</comment>
<evidence type="ECO:0000256" key="4">
    <source>
        <dbReference type="ARBA" id="ARBA00023065"/>
    </source>
</evidence>
<dbReference type="SMART" id="SM00360">
    <property type="entry name" value="RRM"/>
    <property type="match status" value="5"/>
</dbReference>
<dbReference type="Pfam" id="PF03223">
    <property type="entry name" value="V-ATPase_C"/>
    <property type="match status" value="1"/>
</dbReference>
<keyword evidence="3" id="KW-0375">Hydrogen ion transport</keyword>
<evidence type="ECO:0000256" key="1">
    <source>
        <dbReference type="ARBA" id="ARBA00006138"/>
    </source>
</evidence>
<sequence>MVWIGGVKLQPYSCTSVGRAAMSTRLFVQNLPLYVDDEKLRKHFGAHGEVTDACVVKTKEGKSRRFGFVGFKTEAQTTAAQKFFDKSFIDTTRINVKVAQPRESEELDRPWSKYSKGSSRYKEKDVVAVDEDTSKVDLNSAKVAKDKTPKETGGFDEFVETMQPRSKTKFWANDDVVDTEGGSATDRMKADLTGGDESDEEYQDLDKIHDVKAGDEDSDDDSGDEGMDKSKASTTKKPMTDLEFLKSKTVRRMIDSDEEDNGEVSSGESDDESQDGEPSGEHSDDDNAVTKLDSTKKVPKQGDTSEAVESSPRLFIRNLPYSCVEEDLTELFAGYGTIVELHMPLDDNKRTKGFGFVLFQTTAEAEAARAALDGKPFQGRLMHVLPAKAKLEPVVDTSDNSTLTYKQRKEAERKALANTKVGWNASYIRGDATVDALASRLQVNKGDILDKESGNMAVRLAIGETILLQENQAFFEQEGVDVKVMEGAAAKKSNAERSNTVLLVKNLPFSTDETALAQLFRTHGELARFVLPPSKTMALVEFMEPSEARKAFRTLAYKKFQHVPLYLEWAPVKVFKAPATMTYSEKLKAAGNSTSGGGAWAARPDVEADNVAELDNTLCVKNLNFSTTEAVLKAAFEKYGTLRKVTIARKKDRHGKLNLSMGFGFVEFSTSAAAKNAMQMLQGNLLEGHAMDIKLSRKQLQPVKAKPAKTETPKTKVICRNIAFEATVKDVRELFAAFGQLKTVRMPKKFDGKHRGKTPCRLAEATSAFAALSSSHLYGRHLVLEWAEDADDLETLRAKASRDLNSIQGRCTLGEDMQRVDLVVEGAVRKIERQFYELNKGGEALTVDGGTSVTEYASSRLMDATVVPVERYLHHFSWDEAKHPHRRPLSEIVSIIQSIEEELKQLSTRYTEKKQQLSLHQKKKGGNLLVTNLAEILTPDIVKTSDFVNTEYLQTLVVVVPKSQEEVWLQEYATIGDGIAEYGPKQSRGTVKGSPVVPNSSRKLLEEGDACLYTVTILKGQYQSGSYDQDGNFEPGTLLDYVEKFKQAAREKRFTARDFTFDPTSHATNETMVAELEVEVNRLYSGLLRWCKAHFGETFIAWMHIKAVRTFVESVLRYGLPVNFVALLYKVKNGRDKKLRQVLDKRYEHLQPSQFAAVDDTSSGAAVAEYYSYVFNAFTPLSL</sequence>
<dbReference type="PANTHER" id="PTHR10137">
    <property type="entry name" value="V-TYPE PROTON ATPASE SUBUNIT C"/>
    <property type="match status" value="1"/>
</dbReference>
<dbReference type="Gene3D" id="3.30.70.330">
    <property type="match status" value="5"/>
</dbReference>
<dbReference type="VEuPathDB" id="FungiDB:H310_03574"/>
<evidence type="ECO:0000256" key="5">
    <source>
        <dbReference type="PROSITE-ProRule" id="PRU00176"/>
    </source>
</evidence>
<dbReference type="InterPro" id="IPR000504">
    <property type="entry name" value="RRM_dom"/>
</dbReference>
<feature type="coiled-coil region" evidence="6">
    <location>
        <begin position="889"/>
        <end position="923"/>
    </location>
</feature>
<feature type="compositionally biased region" description="Acidic residues" evidence="7">
    <location>
        <begin position="194"/>
        <end position="203"/>
    </location>
</feature>
<feature type="domain" description="RRM" evidence="8">
    <location>
        <begin position="616"/>
        <end position="698"/>
    </location>
</feature>
<organism evidence="9 10">
    <name type="scientific">Aphanomyces invadans</name>
    <dbReference type="NCBI Taxonomy" id="157072"/>
    <lineage>
        <taxon>Eukaryota</taxon>
        <taxon>Sar</taxon>
        <taxon>Stramenopiles</taxon>
        <taxon>Oomycota</taxon>
        <taxon>Saprolegniomycetes</taxon>
        <taxon>Saprolegniales</taxon>
        <taxon>Verrucalvaceae</taxon>
        <taxon>Aphanomyces</taxon>
    </lineage>
</organism>
<evidence type="ECO:0000313" key="9">
    <source>
        <dbReference type="EMBL" id="RHY31415.1"/>
    </source>
</evidence>
<dbReference type="InterPro" id="IPR035979">
    <property type="entry name" value="RBD_domain_sf"/>
</dbReference>
<dbReference type="CDD" id="cd12565">
    <property type="entry name" value="RRM1_MRD1"/>
    <property type="match status" value="1"/>
</dbReference>